<proteinExistence type="predicted"/>
<dbReference type="PANTHER" id="PTHR30600:SF9">
    <property type="entry name" value="BLR7738 PROTEIN"/>
    <property type="match status" value="1"/>
</dbReference>
<dbReference type="AlphaFoldDB" id="A0A5S9QA35"/>
<dbReference type="GO" id="GO:0004130">
    <property type="term" value="F:cytochrome-c peroxidase activity"/>
    <property type="evidence" value="ECO:0007669"/>
    <property type="project" value="TreeGrafter"/>
</dbReference>
<dbReference type="Proteomes" id="UP000441399">
    <property type="component" value="Unassembled WGS sequence"/>
</dbReference>
<accession>A0A5S9QA35</accession>
<organism evidence="6 7">
    <name type="scientific">BD1-7 clade bacterium</name>
    <dbReference type="NCBI Taxonomy" id="2029982"/>
    <lineage>
        <taxon>Bacteria</taxon>
        <taxon>Pseudomonadati</taxon>
        <taxon>Pseudomonadota</taxon>
        <taxon>Gammaproteobacteria</taxon>
        <taxon>Cellvibrionales</taxon>
        <taxon>Spongiibacteraceae</taxon>
        <taxon>BD1-7 clade</taxon>
    </lineage>
</organism>
<evidence type="ECO:0000256" key="3">
    <source>
        <dbReference type="ARBA" id="ARBA00023004"/>
    </source>
</evidence>
<evidence type="ECO:0000256" key="1">
    <source>
        <dbReference type="ARBA" id="ARBA00022617"/>
    </source>
</evidence>
<keyword evidence="3 4" id="KW-0408">Iron</keyword>
<dbReference type="PROSITE" id="PS51257">
    <property type="entry name" value="PROKAR_LIPOPROTEIN"/>
    <property type="match status" value="1"/>
</dbReference>
<feature type="domain" description="Cytochrome c" evidence="5">
    <location>
        <begin position="321"/>
        <end position="508"/>
    </location>
</feature>
<dbReference type="InterPro" id="IPR009056">
    <property type="entry name" value="Cyt_c-like_dom"/>
</dbReference>
<dbReference type="Pfam" id="PF21419">
    <property type="entry name" value="RoxA-like_Cyt-c"/>
    <property type="match status" value="1"/>
</dbReference>
<dbReference type="GO" id="GO:0009055">
    <property type="term" value="F:electron transfer activity"/>
    <property type="evidence" value="ECO:0007669"/>
    <property type="project" value="InterPro"/>
</dbReference>
<evidence type="ECO:0000256" key="4">
    <source>
        <dbReference type="PROSITE-ProRule" id="PRU00433"/>
    </source>
</evidence>
<dbReference type="OrthoDB" id="417271at2"/>
<dbReference type="PROSITE" id="PS51007">
    <property type="entry name" value="CYTC"/>
    <property type="match status" value="1"/>
</dbReference>
<evidence type="ECO:0000259" key="5">
    <source>
        <dbReference type="PROSITE" id="PS51007"/>
    </source>
</evidence>
<dbReference type="SUPFAM" id="SSF46626">
    <property type="entry name" value="Cytochrome c"/>
    <property type="match status" value="1"/>
</dbReference>
<dbReference type="GO" id="GO:0020037">
    <property type="term" value="F:heme binding"/>
    <property type="evidence" value="ECO:0007669"/>
    <property type="project" value="InterPro"/>
</dbReference>
<dbReference type="GO" id="GO:0046872">
    <property type="term" value="F:metal ion binding"/>
    <property type="evidence" value="ECO:0007669"/>
    <property type="project" value="UniProtKB-KW"/>
</dbReference>
<name>A0A5S9QA35_9GAMM</name>
<evidence type="ECO:0000313" key="6">
    <source>
        <dbReference type="EMBL" id="CAA0114695.1"/>
    </source>
</evidence>
<dbReference type="InterPro" id="IPR051395">
    <property type="entry name" value="Cytochrome_c_Peroxidase/MauG"/>
</dbReference>
<evidence type="ECO:0000313" key="7">
    <source>
        <dbReference type="Proteomes" id="UP000441399"/>
    </source>
</evidence>
<dbReference type="PANTHER" id="PTHR30600">
    <property type="entry name" value="CYTOCHROME C PEROXIDASE-RELATED"/>
    <property type="match status" value="1"/>
</dbReference>
<evidence type="ECO:0000256" key="2">
    <source>
        <dbReference type="ARBA" id="ARBA00022723"/>
    </source>
</evidence>
<dbReference type="EMBL" id="CACSIO010000023">
    <property type="protein sequence ID" value="CAA0114695.1"/>
    <property type="molecule type" value="Genomic_DNA"/>
</dbReference>
<keyword evidence="2 4" id="KW-0479">Metal-binding</keyword>
<dbReference type="Gene3D" id="1.10.760.10">
    <property type="entry name" value="Cytochrome c-like domain"/>
    <property type="match status" value="1"/>
</dbReference>
<sequence length="533" mass="59342">MKLKTLLGGVAALTLTACYDPFEQQTYIDDNAEEMEAFAHQPITDEGIPYLLFKILPQGFPDIYGPDLTASIGLTQVPGEPLPVGMGRTQAISAPFQSIATNCAACHEGKILNDDGSITRIIGAPNMQFSPNVYRRKLVDLVNSPNWNAEYLINLINSQPPGFFGFDTIEEEFRERAIVTAALPYLVEPLRQGIMFVDSRYTSLEQFYEVRDGVNYMSMPHYGATDQGVEFAALFGEDPIAVPSAFQPVWNVGRKELTQWGGESQSNLSRNISTGIYFSTVQPGDDDRARPYIVDYAKTVTAFVRDLPSPQYQTNYDVNWHKAKKGKHLYDQYCADCHATENLTIYTPESLGGVDQNRALSYTQTFLEVNGREGRAACDKFGIEECSTAGAPRSATDGYLADDLNGIVWTAPYLHNNSVPTLRDLFRKGEDRPVEFCVGGMRFNHDDVGYTGQCLELYETNRPGHSNGGHDTYAIMGPLMYSGDYANDAQDPAHRKINAVIEYMKVLRYTQDEEGNGRMFPSYADIAYGILND</sequence>
<reference evidence="6 7" key="1">
    <citation type="submission" date="2019-11" db="EMBL/GenBank/DDBJ databases">
        <authorList>
            <person name="Holert J."/>
        </authorList>
    </citation>
    <scope>NUCLEOTIDE SEQUENCE [LARGE SCALE GENOMIC DNA]</scope>
    <source>
        <strain evidence="6">SB11_3</strain>
    </source>
</reference>
<dbReference type="InterPro" id="IPR036909">
    <property type="entry name" value="Cyt_c-like_dom_sf"/>
</dbReference>
<gene>
    <name evidence="6" type="ORF">OPDIPICF_01636</name>
</gene>
<keyword evidence="7" id="KW-1185">Reference proteome</keyword>
<protein>
    <recommendedName>
        <fullName evidence="5">Cytochrome c domain-containing protein</fullName>
    </recommendedName>
</protein>
<keyword evidence="1 4" id="KW-0349">Heme</keyword>